<dbReference type="GO" id="GO:0005634">
    <property type="term" value="C:nucleus"/>
    <property type="evidence" value="ECO:0007669"/>
    <property type="project" value="UniProtKB-SubCell"/>
</dbReference>
<evidence type="ECO:0000313" key="14">
    <source>
        <dbReference type="EMBL" id="CAE4663923.1"/>
    </source>
</evidence>
<sequence length="799" mass="86976">MAAAAGAEAGAAAPADGGLREREEYEGRVRFFSEFLHANRDEWEKRLDTELANGRYRIPLELRELRRADPSLDRRVLEAPVRYLLPWEEALLSFLRETNEKAVKQLRQPLKLDIAGSFGRNHVTPRGMTGSSLQSLMCVEGVVTKAGLSTPKLLQSMHVRKNADDGHVEQRDHRDQTAFVNQPAAGAMPTHDAEGHELAIEVGLSVYKDYQKFNVQEAPENAPPGQIPRSVEVICEGDLADKAKPGDRVQVIGVYRSFPPPPNDFTNGVWPARLVATSIQPVNEMLEAPFVSDDVRNIREVAARPDAFRLLARSFAPSICGHEGVKEGLLLQMVGGTEKNLANGTHLRGDINVLLVGDPSCGKSQMLRFVMNIAPLAVSTTGRGSSGVGLTAAMIREQGSREFNLEAGAMVRADRGVICIDEFDKMSLGDRVAIHEAMEQQCVTIAKAGMHVTLNARCSVLAAANPIYGTFDPALDLAKNIGLPDSLLSRFDLVYVVRDLTTEAIDRRIATQVLRQAQTRLAGEGRRRGLEQVHSSILERRQEVDARRAQEATEVFEKALPGPDGEAPPEVLTVDFLRKYLRYCRRLTPVLSPGAQARVAEKYVDMRMRFSMGHAEGAGQESKKPRLAVTTRTLEAIIRLATAHAKLRLRKDEVLEEDVDEAHRLLLAAREEEVAAAPGTGTGGDDGGAPPQGEDGAGRGQKRPREGEAEEGAGAAEVDDGSIRISSGRLAVLTTLVARTLARQAQQEVAREELLASVNEGLAEGEPPFAEDEFSAGMDSLEAQNKVMVLETGNVISIG</sequence>
<dbReference type="InterPro" id="IPR041562">
    <property type="entry name" value="MCM_lid"/>
</dbReference>
<dbReference type="Pfam" id="PF00493">
    <property type="entry name" value="MCM"/>
    <property type="match status" value="1"/>
</dbReference>
<dbReference type="GO" id="GO:0017116">
    <property type="term" value="F:single-stranded DNA helicase activity"/>
    <property type="evidence" value="ECO:0007669"/>
    <property type="project" value="TreeGrafter"/>
</dbReference>
<comment type="subunit">
    <text evidence="11">Component of the MCM2-7 complex.</text>
</comment>
<dbReference type="EC" id="3.6.4.12" evidence="11"/>
<organism evidence="14">
    <name type="scientific">Alexandrium monilatum</name>
    <dbReference type="NCBI Taxonomy" id="311494"/>
    <lineage>
        <taxon>Eukaryota</taxon>
        <taxon>Sar</taxon>
        <taxon>Alveolata</taxon>
        <taxon>Dinophyceae</taxon>
        <taxon>Gonyaulacales</taxon>
        <taxon>Pyrocystaceae</taxon>
        <taxon>Alexandrium</taxon>
    </lineage>
</organism>
<dbReference type="Gene3D" id="2.20.28.10">
    <property type="match status" value="1"/>
</dbReference>
<dbReference type="GO" id="GO:0003697">
    <property type="term" value="F:single-stranded DNA binding"/>
    <property type="evidence" value="ECO:0007669"/>
    <property type="project" value="TreeGrafter"/>
</dbReference>
<dbReference type="InterPro" id="IPR056575">
    <property type="entry name" value="WH_MCM3_C"/>
</dbReference>
<dbReference type="CDD" id="cd17706">
    <property type="entry name" value="MCM"/>
    <property type="match status" value="1"/>
</dbReference>
<dbReference type="AlphaFoldDB" id="A0A7S4T417"/>
<dbReference type="InterPro" id="IPR012340">
    <property type="entry name" value="NA-bd_OB-fold"/>
</dbReference>
<dbReference type="PRINTS" id="PR01659">
    <property type="entry name" value="MCMPROTEIN3"/>
</dbReference>
<evidence type="ECO:0000256" key="12">
    <source>
        <dbReference type="SAM" id="MobiDB-lite"/>
    </source>
</evidence>
<dbReference type="InterPro" id="IPR008046">
    <property type="entry name" value="Mcm3"/>
</dbReference>
<comment type="catalytic activity">
    <reaction evidence="11">
        <text>ATP + H2O = ADP + phosphate + H(+)</text>
        <dbReference type="Rhea" id="RHEA:13065"/>
        <dbReference type="ChEBI" id="CHEBI:15377"/>
        <dbReference type="ChEBI" id="CHEBI:15378"/>
        <dbReference type="ChEBI" id="CHEBI:30616"/>
        <dbReference type="ChEBI" id="CHEBI:43474"/>
        <dbReference type="ChEBI" id="CHEBI:456216"/>
        <dbReference type="EC" id="3.6.4.12"/>
    </reaction>
</comment>
<comment type="function">
    <text evidence="11">Acts as component of the MCM2-7 complex (MCM complex) which is the replicative helicase essential for 'once per cell cycle' DNA replication initiation and elongation in eukaryotic cells. The active ATPase sites in the MCM2-7 ring are formed through the interaction surfaces of two neighboring subunits such that a critical structure of a conserved arginine finger motif is provided in trans relative to the ATP-binding site of the Walker A box of the adjacent subunit. The six ATPase active sites, however, are likely to contribute differentially to the complex helicase activity.</text>
</comment>
<keyword evidence="8 10" id="KW-0238">DNA-binding</keyword>
<evidence type="ECO:0000256" key="5">
    <source>
        <dbReference type="ARBA" id="ARBA00022801"/>
    </source>
</evidence>
<gene>
    <name evidence="14" type="ORF">AMON00008_LOCUS61643</name>
</gene>
<dbReference type="SUPFAM" id="SSF52540">
    <property type="entry name" value="P-loop containing nucleoside triphosphate hydrolases"/>
    <property type="match status" value="1"/>
</dbReference>
<evidence type="ECO:0000256" key="2">
    <source>
        <dbReference type="ARBA" id="ARBA00008010"/>
    </source>
</evidence>
<dbReference type="SMART" id="SM00382">
    <property type="entry name" value="AAA"/>
    <property type="match status" value="1"/>
</dbReference>
<protein>
    <recommendedName>
        <fullName evidence="11">DNA replication licensing factor MCM3</fullName>
        <ecNumber evidence="11">3.6.4.12</ecNumber>
    </recommendedName>
</protein>
<dbReference type="GO" id="GO:0042555">
    <property type="term" value="C:MCM complex"/>
    <property type="evidence" value="ECO:0007669"/>
    <property type="project" value="UniProtKB-UniRule"/>
</dbReference>
<dbReference type="Gene3D" id="3.40.50.300">
    <property type="entry name" value="P-loop containing nucleotide triphosphate hydrolases"/>
    <property type="match status" value="1"/>
</dbReference>
<dbReference type="InterPro" id="IPR031327">
    <property type="entry name" value="MCM"/>
</dbReference>
<dbReference type="GO" id="GO:0016787">
    <property type="term" value="F:hydrolase activity"/>
    <property type="evidence" value="ECO:0007669"/>
    <property type="project" value="UniProtKB-KW"/>
</dbReference>
<dbReference type="InterPro" id="IPR003593">
    <property type="entry name" value="AAA+_ATPase"/>
</dbReference>
<accession>A0A7S4T417</accession>
<keyword evidence="3 11" id="KW-0235">DNA replication</keyword>
<evidence type="ECO:0000256" key="6">
    <source>
        <dbReference type="ARBA" id="ARBA00022806"/>
    </source>
</evidence>
<dbReference type="GO" id="GO:1902975">
    <property type="term" value="P:mitotic DNA replication initiation"/>
    <property type="evidence" value="ECO:0007669"/>
    <property type="project" value="TreeGrafter"/>
</dbReference>
<dbReference type="PROSITE" id="PS50051">
    <property type="entry name" value="MCM_2"/>
    <property type="match status" value="1"/>
</dbReference>
<feature type="domain" description="MCM C-terminal AAA(+) ATPase" evidence="13">
    <location>
        <begin position="307"/>
        <end position="513"/>
    </location>
</feature>
<evidence type="ECO:0000256" key="1">
    <source>
        <dbReference type="ARBA" id="ARBA00004123"/>
    </source>
</evidence>
<keyword evidence="6 11" id="KW-0347">Helicase</keyword>
<evidence type="ECO:0000259" key="13">
    <source>
        <dbReference type="PROSITE" id="PS50051"/>
    </source>
</evidence>
<comment type="subcellular location">
    <subcellularLocation>
        <location evidence="1 11">Nucleus</location>
    </subcellularLocation>
</comment>
<evidence type="ECO:0000256" key="3">
    <source>
        <dbReference type="ARBA" id="ARBA00022705"/>
    </source>
</evidence>
<dbReference type="GO" id="GO:0000727">
    <property type="term" value="P:double-strand break repair via break-induced replication"/>
    <property type="evidence" value="ECO:0007669"/>
    <property type="project" value="TreeGrafter"/>
</dbReference>
<keyword evidence="7 10" id="KW-0067">ATP-binding</keyword>
<evidence type="ECO:0000256" key="9">
    <source>
        <dbReference type="ARBA" id="ARBA00023242"/>
    </source>
</evidence>
<dbReference type="Gene3D" id="3.30.1640.10">
    <property type="entry name" value="mini-chromosome maintenance (MCM) complex, chain A, domain 1"/>
    <property type="match status" value="1"/>
</dbReference>
<dbReference type="InterPro" id="IPR027417">
    <property type="entry name" value="P-loop_NTPase"/>
</dbReference>
<dbReference type="Gene3D" id="2.40.50.140">
    <property type="entry name" value="Nucleic acid-binding proteins"/>
    <property type="match status" value="1"/>
</dbReference>
<dbReference type="SUPFAM" id="SSF50249">
    <property type="entry name" value="Nucleic acid-binding proteins"/>
    <property type="match status" value="1"/>
</dbReference>
<evidence type="ECO:0000256" key="11">
    <source>
        <dbReference type="RuleBase" id="RU368061"/>
    </source>
</evidence>
<dbReference type="PRINTS" id="PR01657">
    <property type="entry name" value="MCMFAMILY"/>
</dbReference>
<dbReference type="GO" id="GO:0005524">
    <property type="term" value="F:ATP binding"/>
    <property type="evidence" value="ECO:0007669"/>
    <property type="project" value="UniProtKB-UniRule"/>
</dbReference>
<dbReference type="EMBL" id="HBNR01086044">
    <property type="protein sequence ID" value="CAE4663923.1"/>
    <property type="molecule type" value="Transcribed_RNA"/>
</dbReference>
<evidence type="ECO:0000256" key="8">
    <source>
        <dbReference type="ARBA" id="ARBA00023125"/>
    </source>
</evidence>
<evidence type="ECO:0000256" key="4">
    <source>
        <dbReference type="ARBA" id="ARBA00022741"/>
    </source>
</evidence>
<dbReference type="InterPro" id="IPR001208">
    <property type="entry name" value="MCM_dom"/>
</dbReference>
<evidence type="ECO:0000256" key="10">
    <source>
        <dbReference type="RuleBase" id="RU004070"/>
    </source>
</evidence>
<keyword evidence="5 11" id="KW-0378">Hydrolase</keyword>
<dbReference type="PANTHER" id="PTHR11630">
    <property type="entry name" value="DNA REPLICATION LICENSING FACTOR MCM FAMILY MEMBER"/>
    <property type="match status" value="1"/>
</dbReference>
<feature type="region of interest" description="Disordered" evidence="12">
    <location>
        <begin position="675"/>
        <end position="720"/>
    </location>
</feature>
<keyword evidence="9 11" id="KW-0539">Nucleus</keyword>
<dbReference type="Pfam" id="PF17855">
    <property type="entry name" value="MCM_lid"/>
    <property type="match status" value="1"/>
</dbReference>
<proteinExistence type="inferred from homology"/>
<name>A0A7S4T417_9DINO</name>
<reference evidence="14" key="1">
    <citation type="submission" date="2021-01" db="EMBL/GenBank/DDBJ databases">
        <authorList>
            <person name="Corre E."/>
            <person name="Pelletier E."/>
            <person name="Niang G."/>
            <person name="Scheremetjew M."/>
            <person name="Finn R."/>
            <person name="Kale V."/>
            <person name="Holt S."/>
            <person name="Cochrane G."/>
            <person name="Meng A."/>
            <person name="Brown T."/>
            <person name="Cohen L."/>
        </authorList>
    </citation>
    <scope>NUCLEOTIDE SEQUENCE</scope>
    <source>
        <strain evidence="14">CCMP3105</strain>
    </source>
</reference>
<dbReference type="SMART" id="SM00350">
    <property type="entry name" value="MCM"/>
    <property type="match status" value="1"/>
</dbReference>
<dbReference type="Pfam" id="PF17207">
    <property type="entry name" value="MCM_OB"/>
    <property type="match status" value="1"/>
</dbReference>
<comment type="similarity">
    <text evidence="2 10">Belongs to the MCM family.</text>
</comment>
<dbReference type="GO" id="GO:0006271">
    <property type="term" value="P:DNA strand elongation involved in DNA replication"/>
    <property type="evidence" value="ECO:0007669"/>
    <property type="project" value="TreeGrafter"/>
</dbReference>
<dbReference type="InterPro" id="IPR033762">
    <property type="entry name" value="MCM_OB"/>
</dbReference>
<evidence type="ECO:0000256" key="7">
    <source>
        <dbReference type="ARBA" id="ARBA00022840"/>
    </source>
</evidence>
<dbReference type="PANTHER" id="PTHR11630:SF46">
    <property type="entry name" value="DNA REPLICATION LICENSING FACTOR MCM3-RELATED"/>
    <property type="match status" value="1"/>
</dbReference>
<dbReference type="Pfam" id="PF23191">
    <property type="entry name" value="WHD_MCM3_C"/>
    <property type="match status" value="1"/>
</dbReference>
<keyword evidence="4 10" id="KW-0547">Nucleotide-binding</keyword>